<gene>
    <name evidence="1" type="ORF">LSAT_V11C100000780</name>
</gene>
<dbReference type="Proteomes" id="UP000235145">
    <property type="component" value="Unassembled WGS sequence"/>
</dbReference>
<dbReference type="AlphaFoldDB" id="A0A9R1WTI0"/>
<evidence type="ECO:0000313" key="1">
    <source>
        <dbReference type="EMBL" id="KAJ0228630.1"/>
    </source>
</evidence>
<organism evidence="1 2">
    <name type="scientific">Lactuca sativa</name>
    <name type="common">Garden lettuce</name>
    <dbReference type="NCBI Taxonomy" id="4236"/>
    <lineage>
        <taxon>Eukaryota</taxon>
        <taxon>Viridiplantae</taxon>
        <taxon>Streptophyta</taxon>
        <taxon>Embryophyta</taxon>
        <taxon>Tracheophyta</taxon>
        <taxon>Spermatophyta</taxon>
        <taxon>Magnoliopsida</taxon>
        <taxon>eudicotyledons</taxon>
        <taxon>Gunneridae</taxon>
        <taxon>Pentapetalae</taxon>
        <taxon>asterids</taxon>
        <taxon>campanulids</taxon>
        <taxon>Asterales</taxon>
        <taxon>Asteraceae</taxon>
        <taxon>Cichorioideae</taxon>
        <taxon>Cichorieae</taxon>
        <taxon>Lactucinae</taxon>
        <taxon>Lactuca</taxon>
    </lineage>
</organism>
<keyword evidence="2" id="KW-1185">Reference proteome</keyword>
<evidence type="ECO:0000313" key="2">
    <source>
        <dbReference type="Proteomes" id="UP000235145"/>
    </source>
</evidence>
<reference evidence="1 2" key="1">
    <citation type="journal article" date="2017" name="Nat. Commun.">
        <title>Genome assembly with in vitro proximity ligation data and whole-genome triplication in lettuce.</title>
        <authorList>
            <person name="Reyes-Chin-Wo S."/>
            <person name="Wang Z."/>
            <person name="Yang X."/>
            <person name="Kozik A."/>
            <person name="Arikit S."/>
            <person name="Song C."/>
            <person name="Xia L."/>
            <person name="Froenicke L."/>
            <person name="Lavelle D.O."/>
            <person name="Truco M.J."/>
            <person name="Xia R."/>
            <person name="Zhu S."/>
            <person name="Xu C."/>
            <person name="Xu H."/>
            <person name="Xu X."/>
            <person name="Cox K."/>
            <person name="Korf I."/>
            <person name="Meyers B.C."/>
            <person name="Michelmore R.W."/>
        </authorList>
    </citation>
    <scope>NUCLEOTIDE SEQUENCE [LARGE SCALE GENOMIC DNA]</scope>
    <source>
        <strain evidence="2">cv. Salinas</strain>
        <tissue evidence="1">Seedlings</tissue>
    </source>
</reference>
<protein>
    <submittedName>
        <fullName evidence="1">Uncharacterized protein</fullName>
    </submittedName>
</protein>
<name>A0A9R1WTI0_LACSA</name>
<dbReference type="EMBL" id="NBSK02000001">
    <property type="protein sequence ID" value="KAJ0228630.1"/>
    <property type="molecule type" value="Genomic_DNA"/>
</dbReference>
<accession>A0A9R1WTI0</accession>
<proteinExistence type="predicted"/>
<comment type="caution">
    <text evidence="1">The sequence shown here is derived from an EMBL/GenBank/DDBJ whole genome shotgun (WGS) entry which is preliminary data.</text>
</comment>
<sequence length="98" mass="10886">MDGPCIHRLLLSVCLREDYLKTMFAAVTIEGNNQALPIAFGPAMGNNLYLCTWFLVRLKEALRQGMEVGVQTSQATRELLGIGSLKARLEMGFKRARA</sequence>